<evidence type="ECO:0000313" key="2">
    <source>
        <dbReference type="EMBL" id="SDM11143.1"/>
    </source>
</evidence>
<dbReference type="STRING" id="38302.SAMN04488535_1958"/>
<sequence>MDFIEFAEQYKRRTAKRMLDFEAAIAEAHRKMEQAGRQQAMVRELNLRQTPPNPPRGTYRPVRRSGRVQGVLRRDGQDEADR</sequence>
<dbReference type="AlphaFoldDB" id="A0A1G9QJI5"/>
<accession>A0A1G9QJI5</accession>
<reference evidence="3" key="1">
    <citation type="submission" date="2016-10" db="EMBL/GenBank/DDBJ databases">
        <authorList>
            <person name="Varghese N."/>
            <person name="Submissions S."/>
        </authorList>
    </citation>
    <scope>NUCLEOTIDE SEQUENCE [LARGE SCALE GENOMIC DNA]</scope>
    <source>
        <strain evidence="3">DSM 20632</strain>
    </source>
</reference>
<dbReference type="RefSeq" id="WP_092151651.1">
    <property type="nucleotide sequence ID" value="NZ_LT629700.1"/>
</dbReference>
<gene>
    <name evidence="2" type="ORF">SAMN04488535_1958</name>
</gene>
<evidence type="ECO:0000313" key="3">
    <source>
        <dbReference type="Proteomes" id="UP000199350"/>
    </source>
</evidence>
<dbReference type="OrthoDB" id="4421812at2"/>
<proteinExistence type="predicted"/>
<organism evidence="2 3">
    <name type="scientific">Corynebacterium mycetoides</name>
    <dbReference type="NCBI Taxonomy" id="38302"/>
    <lineage>
        <taxon>Bacteria</taxon>
        <taxon>Bacillati</taxon>
        <taxon>Actinomycetota</taxon>
        <taxon>Actinomycetes</taxon>
        <taxon>Mycobacteriales</taxon>
        <taxon>Corynebacteriaceae</taxon>
        <taxon>Corynebacterium</taxon>
    </lineage>
</organism>
<evidence type="ECO:0000256" key="1">
    <source>
        <dbReference type="SAM" id="MobiDB-lite"/>
    </source>
</evidence>
<keyword evidence="3" id="KW-1185">Reference proteome</keyword>
<name>A0A1G9QJI5_9CORY</name>
<dbReference type="Proteomes" id="UP000199350">
    <property type="component" value="Chromosome I"/>
</dbReference>
<feature type="region of interest" description="Disordered" evidence="1">
    <location>
        <begin position="34"/>
        <end position="82"/>
    </location>
</feature>
<protein>
    <submittedName>
        <fullName evidence="2">Uncharacterized protein</fullName>
    </submittedName>
</protein>
<dbReference type="EMBL" id="LT629700">
    <property type="protein sequence ID" value="SDM11143.1"/>
    <property type="molecule type" value="Genomic_DNA"/>
</dbReference>
<feature type="compositionally biased region" description="Basic and acidic residues" evidence="1">
    <location>
        <begin position="72"/>
        <end position="82"/>
    </location>
</feature>